<dbReference type="SUPFAM" id="SSF53901">
    <property type="entry name" value="Thiolase-like"/>
    <property type="match status" value="2"/>
</dbReference>
<evidence type="ECO:0000256" key="12">
    <source>
        <dbReference type="PIRSR" id="PIRSR000447-1"/>
    </source>
</evidence>
<evidence type="ECO:0000256" key="4">
    <source>
        <dbReference type="ARBA" id="ARBA00014657"/>
    </source>
</evidence>
<dbReference type="InterPro" id="IPR014031">
    <property type="entry name" value="Ketoacyl_synth_C"/>
</dbReference>
<accession>F8BZ89</accession>
<dbReference type="PIRSF" id="PIRSF000447">
    <property type="entry name" value="KAS_II"/>
    <property type="match status" value="1"/>
</dbReference>
<keyword evidence="10 11" id="KW-0012">Acyltransferase</keyword>
<protein>
    <recommendedName>
        <fullName evidence="4 11">3-oxoacyl-[acyl-carrier-protein] synthase 2</fullName>
        <ecNumber evidence="3 11">2.3.1.179</ecNumber>
    </recommendedName>
</protein>
<dbReference type="PANTHER" id="PTHR11712">
    <property type="entry name" value="POLYKETIDE SYNTHASE-RELATED"/>
    <property type="match status" value="1"/>
</dbReference>
<dbReference type="FunFam" id="3.40.47.10:FF:000009">
    <property type="entry name" value="3-oxoacyl-[acyl-carrier-protein] synthase 2"/>
    <property type="match status" value="1"/>
</dbReference>
<evidence type="ECO:0000256" key="10">
    <source>
        <dbReference type="ARBA" id="ARBA00023315"/>
    </source>
</evidence>
<dbReference type="GO" id="GO:0004315">
    <property type="term" value="F:3-oxoacyl-[acyl-carrier-protein] synthase activity"/>
    <property type="evidence" value="ECO:0007669"/>
    <property type="project" value="UniProtKB-UniRule"/>
</dbReference>
<evidence type="ECO:0000313" key="16">
    <source>
        <dbReference type="Proteomes" id="UP000007730"/>
    </source>
</evidence>
<dbReference type="Gene3D" id="3.40.47.10">
    <property type="match status" value="1"/>
</dbReference>
<dbReference type="InterPro" id="IPR000794">
    <property type="entry name" value="Beta-ketoacyl_synthase"/>
</dbReference>
<dbReference type="OrthoDB" id="9808669at2"/>
<proteinExistence type="inferred from homology"/>
<dbReference type="GO" id="GO:0005829">
    <property type="term" value="C:cytosol"/>
    <property type="evidence" value="ECO:0007669"/>
    <property type="project" value="TreeGrafter"/>
</dbReference>
<comment type="similarity">
    <text evidence="2 11 13">Belongs to the thiolase-like superfamily. Beta-ketoacyl-ACP synthases family.</text>
</comment>
<dbReference type="eggNOG" id="COG0304">
    <property type="taxonomic scope" value="Bacteria"/>
</dbReference>
<dbReference type="HOGENOM" id="CLU_000022_69_2_5"/>
<dbReference type="Pfam" id="PF00109">
    <property type="entry name" value="ketoacyl-synt"/>
    <property type="match status" value="1"/>
</dbReference>
<dbReference type="GO" id="GO:0006633">
    <property type="term" value="P:fatty acid biosynthetic process"/>
    <property type="evidence" value="ECO:0007669"/>
    <property type="project" value="UniProtKB-UniRule"/>
</dbReference>
<evidence type="ECO:0000256" key="11">
    <source>
        <dbReference type="PIRNR" id="PIRNR000447"/>
    </source>
</evidence>
<dbReference type="STRING" id="504832.OCA5_c15700"/>
<comment type="function">
    <text evidence="11">Involved in the type II fatty acid elongation cycle. Catalyzes the elongation of a wide range of acyl-ACP by the addition of two carbons from malonyl-ACP to an acyl acceptor. Can efficiently catalyze the conversion of palmitoleoyl-ACP (cis-hexadec-9-enoyl-ACP) to cis-vaccenoyl-ACP (cis-octadec-11-enoyl-ACP), an essential step in the thermal regulation of fatty acid composition.</text>
</comment>
<name>F8BZ89_AFIC5</name>
<evidence type="ECO:0000256" key="1">
    <source>
        <dbReference type="ARBA" id="ARBA00005194"/>
    </source>
</evidence>
<keyword evidence="5 11" id="KW-0444">Lipid biosynthesis</keyword>
<dbReference type="Proteomes" id="UP000007730">
    <property type="component" value="Chromosome"/>
</dbReference>
<evidence type="ECO:0000256" key="6">
    <source>
        <dbReference type="ARBA" id="ARBA00022679"/>
    </source>
</evidence>
<dbReference type="NCBIfam" id="NF005589">
    <property type="entry name" value="PRK07314.1"/>
    <property type="match status" value="1"/>
</dbReference>
<reference evidence="15 16" key="1">
    <citation type="journal article" date="2011" name="J. Bacteriol.">
        <title>Complete genome sequences of the chemolithoautotrophic Oligotropha carboxidovorans strains OM4 and OM5.</title>
        <authorList>
            <person name="Volland S."/>
            <person name="Rachinger M."/>
            <person name="Strittmatter A."/>
            <person name="Daniel R."/>
            <person name="Gottschalk G."/>
            <person name="Meyer O."/>
        </authorList>
    </citation>
    <scope>NUCLEOTIDE SEQUENCE [LARGE SCALE GENOMIC DNA]</scope>
    <source>
        <strain evidence="16">ATCC 49405 / DSM 1227 / KCTC 32145 / OM5</strain>
    </source>
</reference>
<gene>
    <name evidence="15" type="primary">fabF2</name>
    <name evidence="15" type="ordered locus">OCA5_c15700</name>
</gene>
<comment type="catalytic activity">
    <reaction evidence="11">
        <text>a fatty acyl-[ACP] + malonyl-[ACP] + H(+) = a 3-oxoacyl-[ACP] + holo-[ACP] + CO2</text>
        <dbReference type="Rhea" id="RHEA:22836"/>
        <dbReference type="Rhea" id="RHEA-COMP:9623"/>
        <dbReference type="Rhea" id="RHEA-COMP:9685"/>
        <dbReference type="Rhea" id="RHEA-COMP:9916"/>
        <dbReference type="Rhea" id="RHEA-COMP:14125"/>
        <dbReference type="ChEBI" id="CHEBI:15378"/>
        <dbReference type="ChEBI" id="CHEBI:16526"/>
        <dbReference type="ChEBI" id="CHEBI:64479"/>
        <dbReference type="ChEBI" id="CHEBI:78449"/>
        <dbReference type="ChEBI" id="CHEBI:78776"/>
        <dbReference type="ChEBI" id="CHEBI:138651"/>
    </reaction>
</comment>
<organism evidence="15 16">
    <name type="scientific">Afipia carboxidovorans (strain ATCC 49405 / DSM 1227 / KCTC 32145 / OM5)</name>
    <name type="common">Oligotropha carboxidovorans</name>
    <dbReference type="NCBI Taxonomy" id="504832"/>
    <lineage>
        <taxon>Bacteria</taxon>
        <taxon>Pseudomonadati</taxon>
        <taxon>Pseudomonadota</taxon>
        <taxon>Alphaproteobacteria</taxon>
        <taxon>Hyphomicrobiales</taxon>
        <taxon>Nitrobacteraceae</taxon>
        <taxon>Afipia</taxon>
    </lineage>
</organism>
<sequence>MRRVVVTGMGAVSPLGCGVEANWSRLIAGKSGLRRLPDEVVGELSAKVAGLVPNLDEDPEAGFDPNRAAPAKDQKKMDRFILFALLAAEEAAAQANWHPTSEQERERTATIIGSGVGGFPAIADSVRLADSRGVRRLSPFTVPSFLVNLAAGQVSIRHSFKGALGAPVTACAAGVQAIGDAARIIRAGEADVALAGGAEACVERTALGGFAAARALSSGFNDTPEQASRPFDKARDGFVMGEGAGLLMLEELEHALARGARPIAELVGYGTSADAYHMTSGPEDGDGARRAVVQALRQAGLDPSHIQYLNAHATSTPVGDLGELAAIKAVFGTNNSVAVSSTKSATGHLLGAAGGLEAIYSVLSLRDQIAPATLNLDNPDDAAEGVDLIRGEARKMKIDHVLSNGFGFGGVNASVIFRKI</sequence>
<dbReference type="PROSITE" id="PS52004">
    <property type="entry name" value="KS3_2"/>
    <property type="match status" value="1"/>
</dbReference>
<dbReference type="NCBIfam" id="TIGR03150">
    <property type="entry name" value="fabF"/>
    <property type="match status" value="1"/>
</dbReference>
<evidence type="ECO:0000256" key="13">
    <source>
        <dbReference type="RuleBase" id="RU003694"/>
    </source>
</evidence>
<dbReference type="InterPro" id="IPR014030">
    <property type="entry name" value="Ketoacyl_synth_N"/>
</dbReference>
<evidence type="ECO:0000313" key="15">
    <source>
        <dbReference type="EMBL" id="AEI06285.1"/>
    </source>
</evidence>
<dbReference type="CDD" id="cd00834">
    <property type="entry name" value="KAS_I_II"/>
    <property type="match status" value="1"/>
</dbReference>
<evidence type="ECO:0000256" key="5">
    <source>
        <dbReference type="ARBA" id="ARBA00022516"/>
    </source>
</evidence>
<keyword evidence="8" id="KW-0443">Lipid metabolism</keyword>
<dbReference type="Pfam" id="PF02801">
    <property type="entry name" value="Ketoacyl-synt_C"/>
    <property type="match status" value="1"/>
</dbReference>
<dbReference type="AlphaFoldDB" id="F8BZ89"/>
<dbReference type="InterPro" id="IPR020841">
    <property type="entry name" value="PKS_Beta-ketoAc_synthase_dom"/>
</dbReference>
<evidence type="ECO:0000259" key="14">
    <source>
        <dbReference type="PROSITE" id="PS52004"/>
    </source>
</evidence>
<dbReference type="EC" id="2.3.1.179" evidence="3 11"/>
<feature type="active site" description="For beta-ketoacyl synthase activity" evidence="12">
    <location>
        <position position="171"/>
    </location>
</feature>
<keyword evidence="9 11" id="KW-0275">Fatty acid biosynthesis</keyword>
<dbReference type="UniPathway" id="UPA00094"/>
<evidence type="ECO:0000256" key="3">
    <source>
        <dbReference type="ARBA" id="ARBA00012356"/>
    </source>
</evidence>
<feature type="domain" description="Ketosynthase family 3 (KS3)" evidence="14">
    <location>
        <begin position="1"/>
        <end position="419"/>
    </location>
</feature>
<evidence type="ECO:0000256" key="8">
    <source>
        <dbReference type="ARBA" id="ARBA00023098"/>
    </source>
</evidence>
<dbReference type="KEGG" id="ocg:OCA5_c15700"/>
<dbReference type="PANTHER" id="PTHR11712:SF321">
    <property type="entry name" value="3-OXOACYL-[ACYL-CARRIER-PROTEIN] SYNTHASE 2"/>
    <property type="match status" value="1"/>
</dbReference>
<keyword evidence="6 11" id="KW-0808">Transferase</keyword>
<dbReference type="InterPro" id="IPR017568">
    <property type="entry name" value="3-oxoacyl-ACP_synth-2"/>
</dbReference>
<keyword evidence="16" id="KW-1185">Reference proteome</keyword>
<evidence type="ECO:0000256" key="9">
    <source>
        <dbReference type="ARBA" id="ARBA00023160"/>
    </source>
</evidence>
<dbReference type="SMART" id="SM00825">
    <property type="entry name" value="PKS_KS"/>
    <property type="match status" value="1"/>
</dbReference>
<evidence type="ECO:0000256" key="7">
    <source>
        <dbReference type="ARBA" id="ARBA00022832"/>
    </source>
</evidence>
<dbReference type="PATRIC" id="fig|504832.7.peg.1671"/>
<dbReference type="InterPro" id="IPR016039">
    <property type="entry name" value="Thiolase-like"/>
</dbReference>
<comment type="pathway">
    <text evidence="1 11">Lipid metabolism; fatty acid biosynthesis.</text>
</comment>
<evidence type="ECO:0000256" key="2">
    <source>
        <dbReference type="ARBA" id="ARBA00008467"/>
    </source>
</evidence>
<dbReference type="EMBL" id="CP002826">
    <property type="protein sequence ID" value="AEI06285.1"/>
    <property type="molecule type" value="Genomic_DNA"/>
</dbReference>
<keyword evidence="7" id="KW-0276">Fatty acid metabolism</keyword>
<dbReference type="RefSeq" id="WP_013913029.1">
    <property type="nucleotide sequence ID" value="NC_011386.1"/>
</dbReference>
<dbReference type="NCBIfam" id="NF004970">
    <property type="entry name" value="PRK06333.1"/>
    <property type="match status" value="1"/>
</dbReference>
<comment type="catalytic activity">
    <reaction evidence="11">
        <text>(9Z)-hexadecenoyl-[ACP] + malonyl-[ACP] + H(+) = 3-oxo-(11Z)-octadecenoyl-[ACP] + holo-[ACP] + CO2</text>
        <dbReference type="Rhea" id="RHEA:55040"/>
        <dbReference type="Rhea" id="RHEA-COMP:9623"/>
        <dbReference type="Rhea" id="RHEA-COMP:9685"/>
        <dbReference type="Rhea" id="RHEA-COMP:10800"/>
        <dbReference type="Rhea" id="RHEA-COMP:14074"/>
        <dbReference type="ChEBI" id="CHEBI:15378"/>
        <dbReference type="ChEBI" id="CHEBI:16526"/>
        <dbReference type="ChEBI" id="CHEBI:64479"/>
        <dbReference type="ChEBI" id="CHEBI:78449"/>
        <dbReference type="ChEBI" id="CHEBI:83989"/>
        <dbReference type="ChEBI" id="CHEBI:138538"/>
        <dbReference type="EC" id="2.3.1.179"/>
    </reaction>
</comment>